<evidence type="ECO:0000256" key="1">
    <source>
        <dbReference type="SAM" id="Phobius"/>
    </source>
</evidence>
<dbReference type="AlphaFoldDB" id="A0A3M7RT27"/>
<keyword evidence="1" id="KW-0472">Membrane</keyword>
<protein>
    <submittedName>
        <fullName evidence="2">Uncharacterized protein</fullName>
    </submittedName>
</protein>
<organism evidence="2 3">
    <name type="scientific">Brachionus plicatilis</name>
    <name type="common">Marine rotifer</name>
    <name type="synonym">Brachionus muelleri</name>
    <dbReference type="NCBI Taxonomy" id="10195"/>
    <lineage>
        <taxon>Eukaryota</taxon>
        <taxon>Metazoa</taxon>
        <taxon>Spiralia</taxon>
        <taxon>Gnathifera</taxon>
        <taxon>Rotifera</taxon>
        <taxon>Eurotatoria</taxon>
        <taxon>Monogononta</taxon>
        <taxon>Pseudotrocha</taxon>
        <taxon>Ploima</taxon>
        <taxon>Brachionidae</taxon>
        <taxon>Brachionus</taxon>
    </lineage>
</organism>
<reference evidence="2 3" key="1">
    <citation type="journal article" date="2018" name="Sci. Rep.">
        <title>Genomic signatures of local adaptation to the degree of environmental predictability in rotifers.</title>
        <authorList>
            <person name="Franch-Gras L."/>
            <person name="Hahn C."/>
            <person name="Garcia-Roger E.M."/>
            <person name="Carmona M.J."/>
            <person name="Serra M."/>
            <person name="Gomez A."/>
        </authorList>
    </citation>
    <scope>NUCLEOTIDE SEQUENCE [LARGE SCALE GENOMIC DNA]</scope>
    <source>
        <strain evidence="2">HYR1</strain>
    </source>
</reference>
<keyword evidence="1" id="KW-0812">Transmembrane</keyword>
<gene>
    <name evidence="2" type="ORF">BpHYR1_018519</name>
</gene>
<sequence>VSFYFPNKLYKFFVYGNPNFVNQEALIRSIDLAWQRKNSNKRIFSIENAESTQVLPTTLFFDFNNAYANLSKIGYKILFNKFADQNDLFDLEPNELLKSNLEQASYKLCSLPECQPVQFFNFFSTKNYTKSEIDELAENVKKSWILQNPLDAQTDLEQLIINNIYRIVPYKNNNSEIIYGIFYPMGLKKNPQNLDISDFFDPSDENYNATIGTVYPRGDYEQYIPTNSSALIVEPVQGLEWWMILIIILACILFILLLLLCLFAFCIRRRQKEKKMKHYQTFQTNSSNQNYNTARNLDTLNFDPGVSVRTTHMGNVIPQGEEIIENRHSFRNLTENNLYETSNYEISNNLNRPRSISASENFNTFGHMNNLNSTPNATIAKKNVIVNKYYEDIHHHHTSVRRSMSDLNEMVDVISIDVKYPYEFETKIN</sequence>
<feature type="transmembrane region" description="Helical" evidence="1">
    <location>
        <begin position="241"/>
        <end position="267"/>
    </location>
</feature>
<keyword evidence="1" id="KW-1133">Transmembrane helix</keyword>
<dbReference type="Proteomes" id="UP000276133">
    <property type="component" value="Unassembled WGS sequence"/>
</dbReference>
<feature type="non-terminal residue" evidence="2">
    <location>
        <position position="1"/>
    </location>
</feature>
<accession>A0A3M7RT27</accession>
<dbReference type="EMBL" id="REGN01002709">
    <property type="protein sequence ID" value="RNA26580.1"/>
    <property type="molecule type" value="Genomic_DNA"/>
</dbReference>
<name>A0A3M7RT27_BRAPC</name>
<comment type="caution">
    <text evidence="2">The sequence shown here is derived from an EMBL/GenBank/DDBJ whole genome shotgun (WGS) entry which is preliminary data.</text>
</comment>
<proteinExistence type="predicted"/>
<evidence type="ECO:0000313" key="2">
    <source>
        <dbReference type="EMBL" id="RNA26580.1"/>
    </source>
</evidence>
<evidence type="ECO:0000313" key="3">
    <source>
        <dbReference type="Proteomes" id="UP000276133"/>
    </source>
</evidence>
<keyword evidence="3" id="KW-1185">Reference proteome</keyword>